<dbReference type="Pfam" id="PF01839">
    <property type="entry name" value="FG-GAP"/>
    <property type="match status" value="3"/>
</dbReference>
<evidence type="ECO:0000256" key="3">
    <source>
        <dbReference type="ARBA" id="ARBA00022801"/>
    </source>
</evidence>
<evidence type="ECO:0000256" key="5">
    <source>
        <dbReference type="SAM" id="MobiDB-lite"/>
    </source>
</evidence>
<feature type="signal peptide" evidence="6">
    <location>
        <begin position="1"/>
        <end position="27"/>
    </location>
</feature>
<keyword evidence="1 6" id="KW-0732">Signal</keyword>
<keyword evidence="4" id="KW-0325">Glycoprotein</keyword>
<reference evidence="7 8" key="1">
    <citation type="submission" date="2023-05" db="EMBL/GenBank/DDBJ databases">
        <title>Streptantibioticus silvisoli sp. nov., acidotolerant actinomycetes 1 from pine litter.</title>
        <authorList>
            <person name="Swiecimska M."/>
            <person name="Golinska P."/>
            <person name="Sangal V."/>
            <person name="Wachnowicz B."/>
            <person name="Goodfellow M."/>
        </authorList>
    </citation>
    <scope>NUCLEOTIDE SEQUENCE [LARGE SCALE GENOMIC DNA]</scope>
    <source>
        <strain evidence="7 8">DSM 42109</strain>
    </source>
</reference>
<evidence type="ECO:0000313" key="7">
    <source>
        <dbReference type="EMBL" id="MDJ1136133.1"/>
    </source>
</evidence>
<dbReference type="PANTHER" id="PTHR23221:SF7">
    <property type="entry name" value="PHOSPHATIDYLINOSITOL-GLYCAN-SPECIFIC PHOSPHOLIPASE D"/>
    <property type="match status" value="1"/>
</dbReference>
<evidence type="ECO:0000256" key="6">
    <source>
        <dbReference type="SAM" id="SignalP"/>
    </source>
</evidence>
<evidence type="ECO:0000313" key="8">
    <source>
        <dbReference type="Proteomes" id="UP001214441"/>
    </source>
</evidence>
<comment type="caution">
    <text evidence="7">The sequence shown here is derived from an EMBL/GenBank/DDBJ whole genome shotgun (WGS) entry which is preliminary data.</text>
</comment>
<evidence type="ECO:0008006" key="9">
    <source>
        <dbReference type="Google" id="ProtNLM"/>
    </source>
</evidence>
<dbReference type="PROSITE" id="PS51470">
    <property type="entry name" value="FG_GAP"/>
    <property type="match status" value="3"/>
</dbReference>
<feature type="compositionally biased region" description="Low complexity" evidence="5">
    <location>
        <begin position="32"/>
        <end position="54"/>
    </location>
</feature>
<accession>A0ABT7A461</accession>
<gene>
    <name evidence="7" type="ORF">NMN56_030140</name>
</gene>
<keyword evidence="3" id="KW-0378">Hydrolase</keyword>
<keyword evidence="2" id="KW-0677">Repeat</keyword>
<dbReference type="RefSeq" id="WP_274046003.1">
    <property type="nucleotide sequence ID" value="NZ_JANCPR020000036.1"/>
</dbReference>
<dbReference type="InterPro" id="IPR013517">
    <property type="entry name" value="FG-GAP"/>
</dbReference>
<dbReference type="InterPro" id="IPR028994">
    <property type="entry name" value="Integrin_alpha_N"/>
</dbReference>
<dbReference type="PANTHER" id="PTHR23221">
    <property type="entry name" value="GLYCOSYLPHOSPHATIDYLINOSITOL PHOSPHOLIPASE D"/>
    <property type="match status" value="1"/>
</dbReference>
<protein>
    <recommendedName>
        <fullName evidence="9">FG-GAP repeat-containing protein</fullName>
    </recommendedName>
</protein>
<sequence>MRRTTKGALAIGIGVALAGGLAVTAGASPLPAFDSDSPSPASSPATQSAQAAGAAKKKVEVREDFNGDGYNDLAIGAPEGNGKAGYVAVVYGSANGLDTKTRTVIDQDTEGVPGTAEEGNRFGSKLVARDLDGDGVTDLAVQAQSAGGSALTVLWGAKGEGVTGKDAVRHADVEEPVGGDFDGDGKSDLFVADNGAGDSKLLRGPFSRDGKPAAEQSVDLSDGDAEVYQLMAGDVTGDGADDLVVARAMEESSRPGAFFKGGKSGLTKVNDKAPEAQNGAIGDFDGDGFGDLAYRVPLGGVIEGPWSEPGSVKVVYGTAKGLGTRTATFTQATSGVPGANEEGDIFGTSLAAGDANGDGYDDLAAGVPGEAIGTKDKAGSAVLLKGSKKGLSGAGAQAFSQDTTGVPGVAEAGDLFGTNMRLLDTNGDKKADLAVSAPGENNYNGAVWSVPGATAGLDPAKSTSFSPEDLNASPDGATFGSVFNNSATSPLWGIVDR</sequence>
<dbReference type="InterPro" id="IPR013519">
    <property type="entry name" value="Int_alpha_beta-p"/>
</dbReference>
<feature type="chain" id="PRO_5046115765" description="FG-GAP repeat-containing protein" evidence="6">
    <location>
        <begin position="28"/>
        <end position="497"/>
    </location>
</feature>
<name>A0ABT7A461_9ACTN</name>
<dbReference type="EMBL" id="JANCPR020000036">
    <property type="protein sequence ID" value="MDJ1136133.1"/>
    <property type="molecule type" value="Genomic_DNA"/>
</dbReference>
<feature type="region of interest" description="Disordered" evidence="5">
    <location>
        <begin position="32"/>
        <end position="58"/>
    </location>
</feature>
<proteinExistence type="predicted"/>
<dbReference type="SMART" id="SM00191">
    <property type="entry name" value="Int_alpha"/>
    <property type="match status" value="5"/>
</dbReference>
<dbReference type="Gene3D" id="2.40.128.340">
    <property type="match status" value="1"/>
</dbReference>
<dbReference type="Pfam" id="PF13517">
    <property type="entry name" value="FG-GAP_3"/>
    <property type="match status" value="1"/>
</dbReference>
<dbReference type="SUPFAM" id="SSF69318">
    <property type="entry name" value="Integrin alpha N-terminal domain"/>
    <property type="match status" value="1"/>
</dbReference>
<evidence type="ECO:0000256" key="1">
    <source>
        <dbReference type="ARBA" id="ARBA00022729"/>
    </source>
</evidence>
<keyword evidence="8" id="KW-1185">Reference proteome</keyword>
<organism evidence="7 8">
    <name type="scientific">Streptomyces iconiensis</name>
    <dbReference type="NCBI Taxonomy" id="1384038"/>
    <lineage>
        <taxon>Bacteria</taxon>
        <taxon>Bacillati</taxon>
        <taxon>Actinomycetota</taxon>
        <taxon>Actinomycetes</taxon>
        <taxon>Kitasatosporales</taxon>
        <taxon>Streptomycetaceae</taxon>
        <taxon>Streptomyces</taxon>
    </lineage>
</organism>
<evidence type="ECO:0000256" key="2">
    <source>
        <dbReference type="ARBA" id="ARBA00022737"/>
    </source>
</evidence>
<dbReference type="Gene3D" id="2.130.10.130">
    <property type="entry name" value="Integrin alpha, N-terminal"/>
    <property type="match status" value="3"/>
</dbReference>
<evidence type="ECO:0000256" key="4">
    <source>
        <dbReference type="ARBA" id="ARBA00023180"/>
    </source>
</evidence>
<dbReference type="Proteomes" id="UP001214441">
    <property type="component" value="Unassembled WGS sequence"/>
</dbReference>